<protein>
    <submittedName>
        <fullName evidence="4">Cyclin-dependent kinase inhibitor 2C (p18, inhibits CDK4)</fullName>
    </submittedName>
</protein>
<evidence type="ECO:0000256" key="1">
    <source>
        <dbReference type="ARBA" id="ARBA00022737"/>
    </source>
</evidence>
<dbReference type="Pfam" id="PF12796">
    <property type="entry name" value="Ank_2"/>
    <property type="match status" value="1"/>
</dbReference>
<name>A0A671USJ7_SPAAU</name>
<dbReference type="PANTHER" id="PTHR24201:SF14">
    <property type="entry name" value="CYCLIN-DEPENDENT KINASE 4 INHIBITOR C-LIKE"/>
    <property type="match status" value="1"/>
</dbReference>
<evidence type="ECO:0000256" key="3">
    <source>
        <dbReference type="PROSITE-ProRule" id="PRU00023"/>
    </source>
</evidence>
<keyword evidence="2 3" id="KW-0040">ANK repeat</keyword>
<dbReference type="FunCoup" id="A0A671USJ7">
    <property type="interactions" value="104"/>
</dbReference>
<dbReference type="InterPro" id="IPR002110">
    <property type="entry name" value="Ankyrin_rpt"/>
</dbReference>
<dbReference type="OrthoDB" id="163438at2759"/>
<sequence>MADELVDKLCNASAKGDLSKVLLLLQDGAAVNGLNTYNRTALQVVKLGHSPLVEDLLVAGADPDIPDPACGLTVTHDAARDGFMDTVRVLVKHRAKVNLVDVKGNLPLHLAAREGHLEVVRLLTEHTDDCQAPNGAGYTARQLALQREKMDVVQYIDEYLSSH</sequence>
<reference evidence="4" key="3">
    <citation type="submission" date="2025-09" db="UniProtKB">
        <authorList>
            <consortium name="Ensembl"/>
        </authorList>
    </citation>
    <scope>IDENTIFICATION</scope>
</reference>
<evidence type="ECO:0000313" key="5">
    <source>
        <dbReference type="Proteomes" id="UP000472265"/>
    </source>
</evidence>
<dbReference type="PANTHER" id="PTHR24201">
    <property type="entry name" value="ANK_REP_REGION DOMAIN-CONTAINING PROTEIN"/>
    <property type="match status" value="1"/>
</dbReference>
<evidence type="ECO:0000313" key="4">
    <source>
        <dbReference type="Ensembl" id="ENSSAUP00010016928.1"/>
    </source>
</evidence>
<dbReference type="PROSITE" id="PS50088">
    <property type="entry name" value="ANK_REPEAT"/>
    <property type="match status" value="2"/>
</dbReference>
<dbReference type="InterPro" id="IPR036770">
    <property type="entry name" value="Ankyrin_rpt-contain_sf"/>
</dbReference>
<feature type="repeat" description="ANK" evidence="3">
    <location>
        <begin position="103"/>
        <end position="135"/>
    </location>
</feature>
<reference evidence="4" key="2">
    <citation type="submission" date="2025-08" db="UniProtKB">
        <authorList>
            <consortium name="Ensembl"/>
        </authorList>
    </citation>
    <scope>IDENTIFICATION</scope>
</reference>
<organism evidence="4 5">
    <name type="scientific">Sparus aurata</name>
    <name type="common">Gilthead sea bream</name>
    <dbReference type="NCBI Taxonomy" id="8175"/>
    <lineage>
        <taxon>Eukaryota</taxon>
        <taxon>Metazoa</taxon>
        <taxon>Chordata</taxon>
        <taxon>Craniata</taxon>
        <taxon>Vertebrata</taxon>
        <taxon>Euteleostomi</taxon>
        <taxon>Actinopterygii</taxon>
        <taxon>Neopterygii</taxon>
        <taxon>Teleostei</taxon>
        <taxon>Neoteleostei</taxon>
        <taxon>Acanthomorphata</taxon>
        <taxon>Eupercaria</taxon>
        <taxon>Spariformes</taxon>
        <taxon>Sparidae</taxon>
        <taxon>Sparus</taxon>
    </lineage>
</organism>
<dbReference type="InterPro" id="IPR050776">
    <property type="entry name" value="Ank_Repeat/CDKN_Inhibitor"/>
</dbReference>
<dbReference type="InParanoid" id="A0A671USJ7"/>
<dbReference type="SMART" id="SM00248">
    <property type="entry name" value="ANK"/>
    <property type="match status" value="3"/>
</dbReference>
<proteinExistence type="predicted"/>
<dbReference type="SUPFAM" id="SSF48403">
    <property type="entry name" value="Ankyrin repeat"/>
    <property type="match status" value="1"/>
</dbReference>
<keyword evidence="1" id="KW-0677">Repeat</keyword>
<reference evidence="4" key="1">
    <citation type="submission" date="2021-04" db="EMBL/GenBank/DDBJ databases">
        <authorList>
            <consortium name="Wellcome Sanger Institute Data Sharing"/>
        </authorList>
    </citation>
    <scope>NUCLEOTIDE SEQUENCE [LARGE SCALE GENOMIC DNA]</scope>
</reference>
<dbReference type="OMA" id="PWQLAHD"/>
<gene>
    <name evidence="4" type="primary">CDKN2C</name>
    <name evidence="4" type="synonym">cdkn2c</name>
</gene>
<dbReference type="Ensembl" id="ENSSAUT00010017909.1">
    <property type="protein sequence ID" value="ENSSAUP00010016928.1"/>
    <property type="gene ID" value="ENSSAUG00010007778.1"/>
</dbReference>
<dbReference type="Gene3D" id="1.25.40.20">
    <property type="entry name" value="Ankyrin repeat-containing domain"/>
    <property type="match status" value="1"/>
</dbReference>
<keyword evidence="5" id="KW-1185">Reference proteome</keyword>
<dbReference type="AlphaFoldDB" id="A0A671USJ7"/>
<dbReference type="GeneTree" id="ENSGT00940000160194"/>
<feature type="repeat" description="ANK" evidence="3">
    <location>
        <begin position="70"/>
        <end position="102"/>
    </location>
</feature>
<dbReference type="Proteomes" id="UP000472265">
    <property type="component" value="Chromosome 11"/>
</dbReference>
<accession>A0A671USJ7</accession>
<evidence type="ECO:0000256" key="2">
    <source>
        <dbReference type="ARBA" id="ARBA00023043"/>
    </source>
</evidence>
<dbReference type="PROSITE" id="PS50297">
    <property type="entry name" value="ANK_REP_REGION"/>
    <property type="match status" value="1"/>
</dbReference>
<dbReference type="GO" id="GO:0005634">
    <property type="term" value="C:nucleus"/>
    <property type="evidence" value="ECO:0007669"/>
    <property type="project" value="TreeGrafter"/>
</dbReference>